<evidence type="ECO:0000256" key="3">
    <source>
        <dbReference type="SAM" id="Coils"/>
    </source>
</evidence>
<comment type="caution">
    <text evidence="6">The sequence shown here is derived from an EMBL/GenBank/DDBJ whole genome shotgun (WGS) entry which is preliminary data.</text>
</comment>
<gene>
    <name evidence="6" type="ORF">C1645_545940</name>
</gene>
<dbReference type="InterPro" id="IPR002885">
    <property type="entry name" value="PPR_rpt"/>
</dbReference>
<dbReference type="STRING" id="658196.A0A397T8S8"/>
<protein>
    <recommendedName>
        <fullName evidence="5">PROP1-like PPR domain-containing protein</fullName>
    </recommendedName>
</protein>
<dbReference type="OrthoDB" id="5588846at2759"/>
<reference evidence="6 7" key="1">
    <citation type="submission" date="2018-06" db="EMBL/GenBank/DDBJ databases">
        <title>Comparative genomics reveals the genomic features of Rhizophagus irregularis, R. cerebriforme, R. diaphanum and Gigaspora rosea, and their symbiotic lifestyle signature.</title>
        <authorList>
            <person name="Morin E."/>
            <person name="San Clemente H."/>
            <person name="Chen E.C.H."/>
            <person name="De La Providencia I."/>
            <person name="Hainaut M."/>
            <person name="Kuo A."/>
            <person name="Kohler A."/>
            <person name="Murat C."/>
            <person name="Tang N."/>
            <person name="Roy S."/>
            <person name="Loubradou J."/>
            <person name="Henrissat B."/>
            <person name="Grigoriev I.V."/>
            <person name="Corradi N."/>
            <person name="Roux C."/>
            <person name="Martin F.M."/>
        </authorList>
    </citation>
    <scope>NUCLEOTIDE SEQUENCE [LARGE SCALE GENOMIC DNA]</scope>
    <source>
        <strain evidence="6 7">DAOM 227022</strain>
    </source>
</reference>
<feature type="non-terminal residue" evidence="6">
    <location>
        <position position="1"/>
    </location>
</feature>
<dbReference type="EMBL" id="QKYT01000076">
    <property type="protein sequence ID" value="RIA94638.1"/>
    <property type="molecule type" value="Genomic_DNA"/>
</dbReference>
<dbReference type="InterPro" id="IPR011990">
    <property type="entry name" value="TPR-like_helical_dom_sf"/>
</dbReference>
<dbReference type="PANTHER" id="PTHR47939">
    <property type="entry name" value="MEMBRANE-ASSOCIATED SALT-INDUCIBLE PROTEIN-LIKE"/>
    <property type="match status" value="1"/>
</dbReference>
<dbReference type="Pfam" id="PF13041">
    <property type="entry name" value="PPR_2"/>
    <property type="match status" value="1"/>
</dbReference>
<keyword evidence="1" id="KW-0677">Repeat</keyword>
<dbReference type="NCBIfam" id="TIGR00756">
    <property type="entry name" value="PPR"/>
    <property type="match status" value="6"/>
</dbReference>
<feature type="compositionally biased region" description="Basic residues" evidence="4">
    <location>
        <begin position="744"/>
        <end position="756"/>
    </location>
</feature>
<feature type="repeat" description="PPR" evidence="2">
    <location>
        <begin position="333"/>
        <end position="368"/>
    </location>
</feature>
<dbReference type="Proteomes" id="UP000265703">
    <property type="component" value="Unassembled WGS sequence"/>
</dbReference>
<feature type="repeat" description="PPR" evidence="2">
    <location>
        <begin position="298"/>
        <end position="332"/>
    </location>
</feature>
<evidence type="ECO:0000259" key="5">
    <source>
        <dbReference type="Pfam" id="PF17177"/>
    </source>
</evidence>
<feature type="coiled-coil region" evidence="3">
    <location>
        <begin position="45"/>
        <end position="79"/>
    </location>
</feature>
<name>A0A397T8S8_9GLOM</name>
<feature type="repeat" description="PPR" evidence="2">
    <location>
        <begin position="228"/>
        <end position="262"/>
    </location>
</feature>
<feature type="repeat" description="PPR" evidence="2">
    <location>
        <begin position="369"/>
        <end position="404"/>
    </location>
</feature>
<dbReference type="Pfam" id="PF17177">
    <property type="entry name" value="PPR_long"/>
    <property type="match status" value="1"/>
</dbReference>
<evidence type="ECO:0000313" key="6">
    <source>
        <dbReference type="EMBL" id="RIA94638.1"/>
    </source>
</evidence>
<dbReference type="Pfam" id="PF13812">
    <property type="entry name" value="PPR_3"/>
    <property type="match status" value="1"/>
</dbReference>
<organism evidence="6 7">
    <name type="scientific">Glomus cerebriforme</name>
    <dbReference type="NCBI Taxonomy" id="658196"/>
    <lineage>
        <taxon>Eukaryota</taxon>
        <taxon>Fungi</taxon>
        <taxon>Fungi incertae sedis</taxon>
        <taxon>Mucoromycota</taxon>
        <taxon>Glomeromycotina</taxon>
        <taxon>Glomeromycetes</taxon>
        <taxon>Glomerales</taxon>
        <taxon>Glomeraceae</taxon>
        <taxon>Glomus</taxon>
    </lineage>
</organism>
<keyword evidence="7" id="KW-1185">Reference proteome</keyword>
<feature type="repeat" description="PPR" evidence="2">
    <location>
        <begin position="193"/>
        <end position="227"/>
    </location>
</feature>
<dbReference type="InterPro" id="IPR050667">
    <property type="entry name" value="PPR-containing_protein"/>
</dbReference>
<sequence length="772" mass="90770">MFSSKLKNFNRINLLSLHNTFFYEIRPKNSLYSLFLRQRSNVNKKLNLHERIVQSEKDIKKLEQKISTFDKQVTTLESENNQQSLSEDFLSQFYKAISAPPKPFHRRRDLKLPITDEKGPDSLQANQELSFPSVNDLQASKREQVYLLTRTKKENLRSIEQFNNWLYACVLTERTDEALDIFSLMEKAGVVPNIITYDHLINLYASVGELQKSIESFDSIETAGLEPTVHSYANLIKAYNKHNRIDDAFNVYSKMKNNGVIPTQPIFTTLIKGCTDNGDMDRAWTTFDHMRLEVCQPDEVTFSLMIHACAKEENAERAFDLYQEMKERGLCPTDVTFNSLIHACAKRKDYYEEAFKILREMREYGYQPDITTCNSLMVACSKNGDLQMARSLLVTMMQSSKIDPSLAPDELTFTNLFWTYSTYKEPMNYISRSQHEKILKDKQLEKEVLSSENDNKNYSLGLSQDHQKELLEEKVETNQESRSELIISEETQSENTILENRDLLILGSTTYPLLNNIPVTISQTVKEAEMVFNYIITSKANIINLSPKLIISYFNILIKKSNYHNVFNFYKNFIPKNNIKLNGWIFLNGLMVCYKHKRVDESWSIWRDWENWRTEQIKEIEKNYKDEYDKNNLFKNIGITEKMEYEIYKLMIKTLARCNEIHGAIRLLQNLSSLQRPNTQDFTLLLQKCVENDDEMAYKKVMNLCYNEAEYDHILQNRNLLAKKWKGQGIKLPPKNKYDERGRFERRRNSYKRRSGERKENFGFGKWENNQR</sequence>
<feature type="domain" description="PROP1-like PPR" evidence="5">
    <location>
        <begin position="158"/>
        <end position="303"/>
    </location>
</feature>
<evidence type="ECO:0000256" key="4">
    <source>
        <dbReference type="SAM" id="MobiDB-lite"/>
    </source>
</evidence>
<dbReference type="PROSITE" id="PS51375">
    <property type="entry name" value="PPR"/>
    <property type="match status" value="7"/>
</dbReference>
<dbReference type="PANTHER" id="PTHR47939:SF5">
    <property type="entry name" value="PENTACOTRIPEPTIDE-REPEAT REGION OF PRORP DOMAIN-CONTAINING PROTEIN"/>
    <property type="match status" value="1"/>
</dbReference>
<evidence type="ECO:0000256" key="2">
    <source>
        <dbReference type="PROSITE-ProRule" id="PRU00708"/>
    </source>
</evidence>
<evidence type="ECO:0000256" key="1">
    <source>
        <dbReference type="ARBA" id="ARBA00022737"/>
    </source>
</evidence>
<dbReference type="InterPro" id="IPR033443">
    <property type="entry name" value="PROP1-like_PPR_dom"/>
</dbReference>
<keyword evidence="3" id="KW-0175">Coiled coil</keyword>
<feature type="region of interest" description="Disordered" evidence="4">
    <location>
        <begin position="732"/>
        <end position="772"/>
    </location>
</feature>
<accession>A0A397T8S8</accession>
<proteinExistence type="predicted"/>
<feature type="repeat" description="PPR" evidence="2">
    <location>
        <begin position="263"/>
        <end position="297"/>
    </location>
</feature>
<evidence type="ECO:0000313" key="7">
    <source>
        <dbReference type="Proteomes" id="UP000265703"/>
    </source>
</evidence>
<dbReference type="Gene3D" id="1.25.40.10">
    <property type="entry name" value="Tetratricopeptide repeat domain"/>
    <property type="match status" value="2"/>
</dbReference>
<feature type="repeat" description="PPR" evidence="2">
    <location>
        <begin position="158"/>
        <end position="192"/>
    </location>
</feature>
<dbReference type="AlphaFoldDB" id="A0A397T8S8"/>